<keyword evidence="4" id="KW-0238">DNA-binding</keyword>
<dbReference type="InterPro" id="IPR004839">
    <property type="entry name" value="Aminotransferase_I/II_large"/>
</dbReference>
<dbReference type="Gene3D" id="1.10.10.10">
    <property type="entry name" value="Winged helix-like DNA-binding domain superfamily/Winged helix DNA-binding domain"/>
    <property type="match status" value="1"/>
</dbReference>
<proteinExistence type="inferred from homology"/>
<accession>A0ABQ1JXZ6</accession>
<feature type="domain" description="HTH gntR-type" evidence="7">
    <location>
        <begin position="24"/>
        <end position="92"/>
    </location>
</feature>
<evidence type="ECO:0000256" key="5">
    <source>
        <dbReference type="ARBA" id="ARBA00023163"/>
    </source>
</evidence>
<dbReference type="Pfam" id="PF00155">
    <property type="entry name" value="Aminotran_1_2"/>
    <property type="match status" value="1"/>
</dbReference>
<dbReference type="InterPro" id="IPR051446">
    <property type="entry name" value="HTH_trans_reg/aminotransferase"/>
</dbReference>
<dbReference type="PANTHER" id="PTHR46577:SF1">
    <property type="entry name" value="HTH-TYPE TRANSCRIPTIONAL REGULATORY PROTEIN GABR"/>
    <property type="match status" value="1"/>
</dbReference>
<evidence type="ECO:0000256" key="2">
    <source>
        <dbReference type="ARBA" id="ARBA00022898"/>
    </source>
</evidence>
<reference evidence="9" key="1">
    <citation type="journal article" date="2019" name="Int. J. Syst. Evol. Microbiol.">
        <title>The Global Catalogue of Microorganisms (GCM) 10K type strain sequencing project: providing services to taxonomists for standard genome sequencing and annotation.</title>
        <authorList>
            <consortium name="The Broad Institute Genomics Platform"/>
            <consortium name="The Broad Institute Genome Sequencing Center for Infectious Disease"/>
            <person name="Wu L."/>
            <person name="Ma J."/>
        </authorList>
    </citation>
    <scope>NUCLEOTIDE SEQUENCE [LARGE SCALE GENOMIC DNA]</scope>
    <source>
        <strain evidence="9">CGMCC 1.15341</strain>
    </source>
</reference>
<gene>
    <name evidence="8" type="ORF">GCM10011352_00710</name>
</gene>
<dbReference type="PROSITE" id="PS50949">
    <property type="entry name" value="HTH_GNTR"/>
    <property type="match status" value="1"/>
</dbReference>
<evidence type="ECO:0000259" key="7">
    <source>
        <dbReference type="PROSITE" id="PS50949"/>
    </source>
</evidence>
<dbReference type="CDD" id="cd00609">
    <property type="entry name" value="AAT_like"/>
    <property type="match status" value="1"/>
</dbReference>
<evidence type="ECO:0000256" key="6">
    <source>
        <dbReference type="SAM" id="MobiDB-lite"/>
    </source>
</evidence>
<comment type="similarity">
    <text evidence="1">In the C-terminal section; belongs to the class-I pyridoxal-phosphate-dependent aminotransferase family.</text>
</comment>
<evidence type="ECO:0000256" key="4">
    <source>
        <dbReference type="ARBA" id="ARBA00023125"/>
    </source>
</evidence>
<comment type="caution">
    <text evidence="8">The sequence shown here is derived from an EMBL/GenBank/DDBJ whole genome shotgun (WGS) entry which is preliminary data.</text>
</comment>
<evidence type="ECO:0000256" key="3">
    <source>
        <dbReference type="ARBA" id="ARBA00023015"/>
    </source>
</evidence>
<keyword evidence="2" id="KW-0663">Pyridoxal phosphate</keyword>
<dbReference type="InterPro" id="IPR015424">
    <property type="entry name" value="PyrdxlP-dep_Trfase"/>
</dbReference>
<dbReference type="SMART" id="SM00345">
    <property type="entry name" value="HTH_GNTR"/>
    <property type="match status" value="1"/>
</dbReference>
<evidence type="ECO:0000256" key="1">
    <source>
        <dbReference type="ARBA" id="ARBA00005384"/>
    </source>
</evidence>
<dbReference type="PANTHER" id="PTHR46577">
    <property type="entry name" value="HTH-TYPE TRANSCRIPTIONAL REGULATORY PROTEIN GABR"/>
    <property type="match status" value="1"/>
</dbReference>
<dbReference type="InterPro" id="IPR000524">
    <property type="entry name" value="Tscrpt_reg_HTH_GntR"/>
</dbReference>
<dbReference type="PRINTS" id="PR00035">
    <property type="entry name" value="HTHGNTR"/>
</dbReference>
<evidence type="ECO:0000313" key="8">
    <source>
        <dbReference type="EMBL" id="GGB78947.1"/>
    </source>
</evidence>
<keyword evidence="9" id="KW-1185">Reference proteome</keyword>
<dbReference type="SUPFAM" id="SSF53383">
    <property type="entry name" value="PLP-dependent transferases"/>
    <property type="match status" value="1"/>
</dbReference>
<dbReference type="InterPro" id="IPR015421">
    <property type="entry name" value="PyrdxlP-dep_Trfase_major"/>
</dbReference>
<feature type="region of interest" description="Disordered" evidence="6">
    <location>
        <begin position="97"/>
        <end position="118"/>
    </location>
</feature>
<dbReference type="CDD" id="cd07377">
    <property type="entry name" value="WHTH_GntR"/>
    <property type="match status" value="1"/>
</dbReference>
<dbReference type="Pfam" id="PF00392">
    <property type="entry name" value="GntR"/>
    <property type="match status" value="1"/>
</dbReference>
<dbReference type="SUPFAM" id="SSF46785">
    <property type="entry name" value="Winged helix' DNA-binding domain"/>
    <property type="match status" value="1"/>
</dbReference>
<dbReference type="InterPro" id="IPR036390">
    <property type="entry name" value="WH_DNA-bd_sf"/>
</dbReference>
<dbReference type="Gene3D" id="3.40.640.10">
    <property type="entry name" value="Type I PLP-dependent aspartate aminotransferase-like (Major domain)"/>
    <property type="match status" value="1"/>
</dbReference>
<dbReference type="EMBL" id="BMIJ01000001">
    <property type="protein sequence ID" value="GGB78947.1"/>
    <property type="molecule type" value="Genomic_DNA"/>
</dbReference>
<protein>
    <submittedName>
        <fullName evidence="8">Transcriptional regulator</fullName>
    </submittedName>
</protein>
<dbReference type="Proteomes" id="UP000629025">
    <property type="component" value="Unassembled WGS sequence"/>
</dbReference>
<sequence>MDESGLSRTDLGLFLDLSATDPAQPDYRRLFQALRQAILERRVAGGSRLPSTRALSAALGIARNTVKNAYELLQAEGYLQGRRGAGSYVAELPELDRPATRSGPRQNAVERVESRQSAGPGLLQTAMPALDQFPHRRWQRALQHASTGGGLLAGDPQGDSALRFEIARWLGTQRGMQVEPSQVLITSGSQQGLYLIASQLLTRGDLVLLERPGFFGTEDAMRTAGACVSRFHQQQLEQVDDLPEAKLMVLTPSRNFPLGHTLPADRRLALLNWAYERELWLIEDDYDSEFAAGPALSALYSLDRRERVIYAGTFSRTLFPGLRIGYLVLPRVLVPRFVKVRRVVDGGLSMLPQRALAEFMACGDYSRHLRRMKRLYSQRRESLEQLLAQSELGQLPIIDAGGGMHLCIQLPSHCDDGEIMAQLESRGVKVRAISLYDEQCGPGLVLGFSADNPDSMARGVEALTTVLEPLLEQ</sequence>
<evidence type="ECO:0000313" key="9">
    <source>
        <dbReference type="Proteomes" id="UP000629025"/>
    </source>
</evidence>
<organism evidence="8 9">
    <name type="scientific">Marinobacterium zhoushanense</name>
    <dbReference type="NCBI Taxonomy" id="1679163"/>
    <lineage>
        <taxon>Bacteria</taxon>
        <taxon>Pseudomonadati</taxon>
        <taxon>Pseudomonadota</taxon>
        <taxon>Gammaproteobacteria</taxon>
        <taxon>Oceanospirillales</taxon>
        <taxon>Oceanospirillaceae</taxon>
        <taxon>Marinobacterium</taxon>
    </lineage>
</organism>
<dbReference type="RefSeq" id="WP_188745128.1">
    <property type="nucleotide sequence ID" value="NZ_BMIJ01000001.1"/>
</dbReference>
<keyword evidence="3" id="KW-0805">Transcription regulation</keyword>
<name>A0ABQ1JXZ6_9GAMM</name>
<keyword evidence="5" id="KW-0804">Transcription</keyword>
<dbReference type="InterPro" id="IPR036388">
    <property type="entry name" value="WH-like_DNA-bd_sf"/>
</dbReference>